<dbReference type="EMBL" id="CDOI01000002">
    <property type="protein sequence ID" value="CEN43315.1"/>
    <property type="molecule type" value="Genomic_DNA"/>
</dbReference>
<accession>A0A0B7HVE2</accession>
<dbReference type="InterPro" id="IPR046111">
    <property type="entry name" value="DUF6048"/>
</dbReference>
<name>A0A0B7HVE2_9FLAO</name>
<dbReference type="AlphaFoldDB" id="A0A0B7HVE2"/>
<dbReference type="RefSeq" id="WP_042343038.1">
    <property type="nucleotide sequence ID" value="NZ_CDOI01000002.1"/>
</dbReference>
<evidence type="ECO:0008006" key="3">
    <source>
        <dbReference type="Google" id="ProtNLM"/>
    </source>
</evidence>
<reference evidence="1 2" key="1">
    <citation type="submission" date="2015-01" db="EMBL/GenBank/DDBJ databases">
        <authorList>
            <person name="Xiang T."/>
            <person name="Song Y."/>
            <person name="Huang L."/>
            <person name="Wang B."/>
            <person name="Wu P."/>
        </authorList>
    </citation>
    <scope>NUCLEOTIDE SEQUENCE [LARGE SCALE GENOMIC DNA]</scope>
    <source>
        <strain evidence="1 2">CcD38</strain>
    </source>
</reference>
<organism evidence="1 2">
    <name type="scientific">Capnocytophaga canis</name>
    <dbReference type="NCBI Taxonomy" id="1848903"/>
    <lineage>
        <taxon>Bacteria</taxon>
        <taxon>Pseudomonadati</taxon>
        <taxon>Bacteroidota</taxon>
        <taxon>Flavobacteriia</taxon>
        <taxon>Flavobacteriales</taxon>
        <taxon>Flavobacteriaceae</taxon>
        <taxon>Capnocytophaga</taxon>
    </lineage>
</organism>
<evidence type="ECO:0000313" key="2">
    <source>
        <dbReference type="Proteomes" id="UP000045051"/>
    </source>
</evidence>
<keyword evidence="2" id="KW-1185">Reference proteome</keyword>
<evidence type="ECO:0000313" key="1">
    <source>
        <dbReference type="EMBL" id="CEN43315.1"/>
    </source>
</evidence>
<gene>
    <name evidence="1" type="ORF">CCAND38_100004</name>
</gene>
<dbReference type="Proteomes" id="UP000045051">
    <property type="component" value="Unassembled WGS sequence"/>
</dbReference>
<protein>
    <recommendedName>
        <fullName evidence="3">Outer membrane protein beta-barrel domain-containing protein</fullName>
    </recommendedName>
</protein>
<sequence length="245" mass="28955">MKKTLTYSFIISFLFYQTTIAQEDTKETTYKQRYGLRVGMDVSKPIRSFLQKGYSGLEFVGDYRWNYNYYLAAEVGFENRSKNEDFFSYKTTGQFIRLGIDYNAYNNWYGMENMIYMGGRYAFSRFAQELTSYMIYTTNPYWEENTTGNNPNWLRNYEGRTAHWLEVILGMKVELFTNLFAGASLRLGVMIANPTDSFPNYWIPGFNRVREGSRFGANFNYTITYLIPLYKKEKEKKKTDKSTTQ</sequence>
<dbReference type="Pfam" id="PF19515">
    <property type="entry name" value="DUF6048"/>
    <property type="match status" value="1"/>
</dbReference>
<proteinExistence type="predicted"/>